<keyword evidence="3" id="KW-0175">Coiled coil</keyword>
<evidence type="ECO:0000313" key="7">
    <source>
        <dbReference type="Ensembl" id="ENSDCDP00010050364.1"/>
    </source>
</evidence>
<evidence type="ECO:0000256" key="2">
    <source>
        <dbReference type="ARBA" id="ARBA00023157"/>
    </source>
</evidence>
<dbReference type="Gene3D" id="3.10.100.10">
    <property type="entry name" value="Mannose-Binding Protein A, subunit A"/>
    <property type="match status" value="1"/>
</dbReference>
<keyword evidence="8" id="KW-1185">Reference proteome</keyword>
<dbReference type="CDD" id="cd03590">
    <property type="entry name" value="CLECT_DC-SIGN_like"/>
    <property type="match status" value="1"/>
</dbReference>
<dbReference type="Ensembl" id="ENSDCDT00010060786.1">
    <property type="protein sequence ID" value="ENSDCDP00010050364.1"/>
    <property type="gene ID" value="ENSDCDG00010029875.1"/>
</dbReference>
<reference evidence="7" key="2">
    <citation type="submission" date="2025-08" db="UniProtKB">
        <authorList>
            <consortium name="Ensembl"/>
        </authorList>
    </citation>
    <scope>IDENTIFICATION</scope>
</reference>
<evidence type="ECO:0000256" key="1">
    <source>
        <dbReference type="ARBA" id="ARBA00022734"/>
    </source>
</evidence>
<keyword evidence="5" id="KW-1133">Transmembrane helix</keyword>
<protein>
    <recommendedName>
        <fullName evidence="6">C-type lectin domain-containing protein</fullName>
    </recommendedName>
</protein>
<dbReference type="InterPro" id="IPR001304">
    <property type="entry name" value="C-type_lectin-like"/>
</dbReference>
<reference evidence="7 8" key="1">
    <citation type="submission" date="2020-06" db="EMBL/GenBank/DDBJ databases">
        <authorList>
            <consortium name="Wellcome Sanger Institute Data Sharing"/>
        </authorList>
    </citation>
    <scope>NUCLEOTIDE SEQUENCE [LARGE SCALE GENOMIC DNA]</scope>
</reference>
<feature type="compositionally biased region" description="Polar residues" evidence="4">
    <location>
        <begin position="9"/>
        <end position="28"/>
    </location>
</feature>
<dbReference type="PROSITE" id="PS50041">
    <property type="entry name" value="C_TYPE_LECTIN_2"/>
    <property type="match status" value="1"/>
</dbReference>
<keyword evidence="1" id="KW-0430">Lectin</keyword>
<accession>A0AAY4DYW7</accession>
<sequence>MIMMDNDIYGNTTTNEQKRTTASQQSGAEQGDGFRRYRRAAVCLGLLGLVLLGVAAFLCIKYRTERDQILESYTGLHEDLLANYSSCEKQKVQLETNYSSLVKERDQLSSLRSMLEAKVTQLEKQFQEFNCRIFQSATEDTWNMSRKYCREKGGDLVMIKSKEKQTVLNEMRLNGWIGLSDESVEGKWTWVDTTTANQTFWDEGQPDNWGSVDEDCAVFHSKDDDPPLTWHDHKCSSKHLAICEKSAFQ</sequence>
<dbReference type="AlphaFoldDB" id="A0AAY4DYW7"/>
<dbReference type="PANTHER" id="PTHR22803">
    <property type="entry name" value="MANNOSE, PHOSPHOLIPASE, LECTIN RECEPTOR RELATED"/>
    <property type="match status" value="1"/>
</dbReference>
<evidence type="ECO:0000313" key="8">
    <source>
        <dbReference type="Proteomes" id="UP000694580"/>
    </source>
</evidence>
<dbReference type="InterPro" id="IPR033989">
    <property type="entry name" value="CD209-like_CTLD"/>
</dbReference>
<evidence type="ECO:0000256" key="5">
    <source>
        <dbReference type="SAM" id="Phobius"/>
    </source>
</evidence>
<dbReference type="SMART" id="SM00034">
    <property type="entry name" value="CLECT"/>
    <property type="match status" value="1"/>
</dbReference>
<feature type="coiled-coil region" evidence="3">
    <location>
        <begin position="77"/>
        <end position="132"/>
    </location>
</feature>
<name>A0AAY4DYW7_9TELE</name>
<dbReference type="InterPro" id="IPR016186">
    <property type="entry name" value="C-type_lectin-like/link_sf"/>
</dbReference>
<feature type="region of interest" description="Disordered" evidence="4">
    <location>
        <begin position="1"/>
        <end position="30"/>
    </location>
</feature>
<dbReference type="InterPro" id="IPR050111">
    <property type="entry name" value="C-type_lectin/snaclec_domain"/>
</dbReference>
<dbReference type="SUPFAM" id="SSF56436">
    <property type="entry name" value="C-type lectin-like"/>
    <property type="match status" value="1"/>
</dbReference>
<dbReference type="PROSITE" id="PS00615">
    <property type="entry name" value="C_TYPE_LECTIN_1"/>
    <property type="match status" value="1"/>
</dbReference>
<feature type="domain" description="C-type lectin" evidence="6">
    <location>
        <begin position="127"/>
        <end position="244"/>
    </location>
</feature>
<dbReference type="Pfam" id="PF00059">
    <property type="entry name" value="Lectin_C"/>
    <property type="match status" value="1"/>
</dbReference>
<dbReference type="GO" id="GO:0030246">
    <property type="term" value="F:carbohydrate binding"/>
    <property type="evidence" value="ECO:0007669"/>
    <property type="project" value="UniProtKB-KW"/>
</dbReference>
<gene>
    <name evidence="7" type="primary">LOC114797154</name>
</gene>
<dbReference type="GeneTree" id="ENSGT01020000230338"/>
<dbReference type="Gene3D" id="1.20.5.1000">
    <property type="entry name" value="arf6 gtpase in complex with a specific effector, jip4"/>
    <property type="match status" value="1"/>
</dbReference>
<dbReference type="InterPro" id="IPR018378">
    <property type="entry name" value="C-type_lectin_CS"/>
</dbReference>
<reference evidence="7" key="3">
    <citation type="submission" date="2025-09" db="UniProtKB">
        <authorList>
            <consortium name="Ensembl"/>
        </authorList>
    </citation>
    <scope>IDENTIFICATION</scope>
</reference>
<evidence type="ECO:0000256" key="3">
    <source>
        <dbReference type="SAM" id="Coils"/>
    </source>
</evidence>
<keyword evidence="5" id="KW-0472">Membrane</keyword>
<dbReference type="InterPro" id="IPR016187">
    <property type="entry name" value="CTDL_fold"/>
</dbReference>
<keyword evidence="5" id="KW-0812">Transmembrane</keyword>
<evidence type="ECO:0000256" key="4">
    <source>
        <dbReference type="SAM" id="MobiDB-lite"/>
    </source>
</evidence>
<evidence type="ECO:0000259" key="6">
    <source>
        <dbReference type="PROSITE" id="PS50041"/>
    </source>
</evidence>
<dbReference type="Proteomes" id="UP000694580">
    <property type="component" value="Chromosome 9"/>
</dbReference>
<keyword evidence="2" id="KW-1015">Disulfide bond</keyword>
<proteinExistence type="predicted"/>
<feature type="transmembrane region" description="Helical" evidence="5">
    <location>
        <begin position="39"/>
        <end position="60"/>
    </location>
</feature>
<organism evidence="7 8">
    <name type="scientific">Denticeps clupeoides</name>
    <name type="common">denticle herring</name>
    <dbReference type="NCBI Taxonomy" id="299321"/>
    <lineage>
        <taxon>Eukaryota</taxon>
        <taxon>Metazoa</taxon>
        <taxon>Chordata</taxon>
        <taxon>Craniata</taxon>
        <taxon>Vertebrata</taxon>
        <taxon>Euteleostomi</taxon>
        <taxon>Actinopterygii</taxon>
        <taxon>Neopterygii</taxon>
        <taxon>Teleostei</taxon>
        <taxon>Clupei</taxon>
        <taxon>Clupeiformes</taxon>
        <taxon>Denticipitoidei</taxon>
        <taxon>Denticipitidae</taxon>
        <taxon>Denticeps</taxon>
    </lineage>
</organism>